<evidence type="ECO:0000256" key="10">
    <source>
        <dbReference type="ARBA" id="ARBA00023180"/>
    </source>
</evidence>
<evidence type="ECO:0000256" key="5">
    <source>
        <dbReference type="ARBA" id="ARBA00022692"/>
    </source>
</evidence>
<dbReference type="FunFam" id="3.90.550.50:FF:000001">
    <property type="entry name" value="Hexosyltransferase"/>
    <property type="match status" value="1"/>
</dbReference>
<name>A0A2G8JT14_STIJA</name>
<evidence type="ECO:0000313" key="13">
    <source>
        <dbReference type="Proteomes" id="UP000230750"/>
    </source>
</evidence>
<keyword evidence="10" id="KW-0325">Glycoprotein</keyword>
<comment type="caution">
    <text evidence="12">The sequence shown here is derived from an EMBL/GenBank/DDBJ whole genome shotgun (WGS) entry which is preliminary data.</text>
</comment>
<keyword evidence="9" id="KW-0472">Membrane</keyword>
<keyword evidence="3 11" id="KW-0328">Glycosyltransferase</keyword>
<gene>
    <name evidence="12" type="ORF">BSL78_24258</name>
</gene>
<keyword evidence="4 12" id="KW-0808">Transferase</keyword>
<dbReference type="EMBL" id="MRZV01001303">
    <property type="protein sequence ID" value="PIK38901.1"/>
    <property type="molecule type" value="Genomic_DNA"/>
</dbReference>
<evidence type="ECO:0000256" key="11">
    <source>
        <dbReference type="RuleBase" id="RU363063"/>
    </source>
</evidence>
<sequence length="341" mass="39421">MKVKRLPRPVVLGAVIICLVLYLTTQLWTSKNNTANLSYDKFKYSINPVNMCLNDKKESGEIFLLILMSSATINFSQREEQRLSLLKSSKTFELKIRTVFLLGSTHDVLITTGIYEESEKYNDILMQNFIDSYNNLTYKTLMGLKWTSVYCPQVAYVMKTDDDVYLNLDNIVTLLKMAPKQDYAVGHVFEHNQPCREKTSKWYIAEEDFPAPVYPPYLSGMAYVMTGDLAIKIWETSCLVPFIFLEDVYIGLVIDKLNIRPNTNPCFIYSNDIDYPLCAYIRACAVHMKRSESVIDKTELVVRNIKLTTCLDVICYNPYARIRNRKYNQCNIDQVIYDSSN</sequence>
<dbReference type="OrthoDB" id="115198at2759"/>
<evidence type="ECO:0000256" key="9">
    <source>
        <dbReference type="ARBA" id="ARBA00023136"/>
    </source>
</evidence>
<evidence type="ECO:0000256" key="7">
    <source>
        <dbReference type="ARBA" id="ARBA00022989"/>
    </source>
</evidence>
<dbReference type="GO" id="GO:0006493">
    <property type="term" value="P:protein O-linked glycosylation"/>
    <property type="evidence" value="ECO:0007669"/>
    <property type="project" value="TreeGrafter"/>
</dbReference>
<evidence type="ECO:0000256" key="3">
    <source>
        <dbReference type="ARBA" id="ARBA00022676"/>
    </source>
</evidence>
<reference evidence="12 13" key="1">
    <citation type="journal article" date="2017" name="PLoS Biol.">
        <title>The sea cucumber genome provides insights into morphological evolution and visceral regeneration.</title>
        <authorList>
            <person name="Zhang X."/>
            <person name="Sun L."/>
            <person name="Yuan J."/>
            <person name="Sun Y."/>
            <person name="Gao Y."/>
            <person name="Zhang L."/>
            <person name="Li S."/>
            <person name="Dai H."/>
            <person name="Hamel J.F."/>
            <person name="Liu C."/>
            <person name="Yu Y."/>
            <person name="Liu S."/>
            <person name="Lin W."/>
            <person name="Guo K."/>
            <person name="Jin S."/>
            <person name="Xu P."/>
            <person name="Storey K.B."/>
            <person name="Huan P."/>
            <person name="Zhang T."/>
            <person name="Zhou Y."/>
            <person name="Zhang J."/>
            <person name="Lin C."/>
            <person name="Li X."/>
            <person name="Xing L."/>
            <person name="Huo D."/>
            <person name="Sun M."/>
            <person name="Wang L."/>
            <person name="Mercier A."/>
            <person name="Li F."/>
            <person name="Yang H."/>
            <person name="Xiang J."/>
        </authorList>
    </citation>
    <scope>NUCLEOTIDE SEQUENCE [LARGE SCALE GENOMIC DNA]</scope>
    <source>
        <strain evidence="12">Shaxun</strain>
        <tissue evidence="12">Muscle</tissue>
    </source>
</reference>
<keyword evidence="8 11" id="KW-0333">Golgi apparatus</keyword>
<dbReference type="PANTHER" id="PTHR11214:SF314">
    <property type="entry name" value="HEXOSYLTRANSFERASE"/>
    <property type="match status" value="1"/>
</dbReference>
<dbReference type="PANTHER" id="PTHR11214">
    <property type="entry name" value="BETA-1,3-N-ACETYLGLUCOSAMINYLTRANSFERASE"/>
    <property type="match status" value="1"/>
</dbReference>
<comment type="similarity">
    <text evidence="2 11">Belongs to the glycosyltransferase 31 family.</text>
</comment>
<keyword evidence="5" id="KW-0812">Transmembrane</keyword>
<comment type="subcellular location">
    <subcellularLocation>
        <location evidence="1 11">Golgi apparatus membrane</location>
        <topology evidence="1 11">Single-pass type II membrane protein</topology>
    </subcellularLocation>
</comment>
<keyword evidence="7" id="KW-1133">Transmembrane helix</keyword>
<dbReference type="Pfam" id="PF01762">
    <property type="entry name" value="Galactosyl_T"/>
    <property type="match status" value="1"/>
</dbReference>
<dbReference type="GO" id="GO:0000139">
    <property type="term" value="C:Golgi membrane"/>
    <property type="evidence" value="ECO:0007669"/>
    <property type="project" value="UniProtKB-SubCell"/>
</dbReference>
<evidence type="ECO:0000256" key="1">
    <source>
        <dbReference type="ARBA" id="ARBA00004323"/>
    </source>
</evidence>
<evidence type="ECO:0000256" key="2">
    <source>
        <dbReference type="ARBA" id="ARBA00008661"/>
    </source>
</evidence>
<dbReference type="STRING" id="307972.A0A2G8JT14"/>
<dbReference type="AlphaFoldDB" id="A0A2G8JT14"/>
<evidence type="ECO:0000256" key="8">
    <source>
        <dbReference type="ARBA" id="ARBA00023034"/>
    </source>
</evidence>
<organism evidence="12 13">
    <name type="scientific">Stichopus japonicus</name>
    <name type="common">Sea cucumber</name>
    <dbReference type="NCBI Taxonomy" id="307972"/>
    <lineage>
        <taxon>Eukaryota</taxon>
        <taxon>Metazoa</taxon>
        <taxon>Echinodermata</taxon>
        <taxon>Eleutherozoa</taxon>
        <taxon>Echinozoa</taxon>
        <taxon>Holothuroidea</taxon>
        <taxon>Aspidochirotacea</taxon>
        <taxon>Aspidochirotida</taxon>
        <taxon>Stichopodidae</taxon>
        <taxon>Apostichopus</taxon>
    </lineage>
</organism>
<dbReference type="EC" id="2.4.1.-" evidence="11"/>
<evidence type="ECO:0000256" key="6">
    <source>
        <dbReference type="ARBA" id="ARBA00022968"/>
    </source>
</evidence>
<keyword evidence="13" id="KW-1185">Reference proteome</keyword>
<dbReference type="Gene3D" id="3.90.550.50">
    <property type="match status" value="1"/>
</dbReference>
<accession>A0A2G8JT14</accession>
<dbReference type="InterPro" id="IPR002659">
    <property type="entry name" value="Glyco_trans_31"/>
</dbReference>
<evidence type="ECO:0000256" key="4">
    <source>
        <dbReference type="ARBA" id="ARBA00022679"/>
    </source>
</evidence>
<proteinExistence type="inferred from homology"/>
<dbReference type="GO" id="GO:0016758">
    <property type="term" value="F:hexosyltransferase activity"/>
    <property type="evidence" value="ECO:0007669"/>
    <property type="project" value="InterPro"/>
</dbReference>
<dbReference type="Proteomes" id="UP000230750">
    <property type="component" value="Unassembled WGS sequence"/>
</dbReference>
<keyword evidence="6" id="KW-0735">Signal-anchor</keyword>
<evidence type="ECO:0000313" key="12">
    <source>
        <dbReference type="EMBL" id="PIK38901.1"/>
    </source>
</evidence>
<protein>
    <recommendedName>
        <fullName evidence="11">Hexosyltransferase</fullName>
        <ecNumber evidence="11">2.4.1.-</ecNumber>
    </recommendedName>
</protein>